<name>A0ABT9B3Q7_9ACTN</name>
<keyword evidence="1" id="KW-0812">Transmembrane</keyword>
<dbReference type="EMBL" id="JAUQTA010000001">
    <property type="protein sequence ID" value="MDO7868949.1"/>
    <property type="molecule type" value="Genomic_DNA"/>
</dbReference>
<protein>
    <submittedName>
        <fullName evidence="2">Uncharacterized protein</fullName>
    </submittedName>
</protein>
<gene>
    <name evidence="2" type="ORF">Q5722_11265</name>
</gene>
<accession>A0ABT9B3Q7</accession>
<comment type="caution">
    <text evidence="2">The sequence shown here is derived from an EMBL/GenBank/DDBJ whole genome shotgun (WGS) entry which is preliminary data.</text>
</comment>
<reference evidence="2 3" key="1">
    <citation type="submission" date="2023-07" db="EMBL/GenBank/DDBJ databases">
        <title>Nocardioides sp. nov WY-20 isolated from soil.</title>
        <authorList>
            <person name="Liu B."/>
            <person name="Wan Y."/>
        </authorList>
    </citation>
    <scope>NUCLEOTIDE SEQUENCE [LARGE SCALE GENOMIC DNA]</scope>
    <source>
        <strain evidence="2 3">WY-20</strain>
    </source>
</reference>
<keyword evidence="1" id="KW-1133">Transmembrane helix</keyword>
<dbReference type="RefSeq" id="WP_305028303.1">
    <property type="nucleotide sequence ID" value="NZ_JAUQTA010000001.1"/>
</dbReference>
<dbReference type="Proteomes" id="UP001233314">
    <property type="component" value="Unassembled WGS sequence"/>
</dbReference>
<evidence type="ECO:0000313" key="3">
    <source>
        <dbReference type="Proteomes" id="UP001233314"/>
    </source>
</evidence>
<organism evidence="2 3">
    <name type="scientific">Nocardioides jiangxiensis</name>
    <dbReference type="NCBI Taxonomy" id="3064524"/>
    <lineage>
        <taxon>Bacteria</taxon>
        <taxon>Bacillati</taxon>
        <taxon>Actinomycetota</taxon>
        <taxon>Actinomycetes</taxon>
        <taxon>Propionibacteriales</taxon>
        <taxon>Nocardioidaceae</taxon>
        <taxon>Nocardioides</taxon>
    </lineage>
</organism>
<proteinExistence type="predicted"/>
<evidence type="ECO:0000256" key="1">
    <source>
        <dbReference type="SAM" id="Phobius"/>
    </source>
</evidence>
<evidence type="ECO:0000313" key="2">
    <source>
        <dbReference type="EMBL" id="MDO7868949.1"/>
    </source>
</evidence>
<sequence>MIPMHLGHLNPAEQVLVLLIAFGPFLLAAGVVVYLRRHAVEDEED</sequence>
<feature type="transmembrane region" description="Helical" evidence="1">
    <location>
        <begin position="15"/>
        <end position="35"/>
    </location>
</feature>
<keyword evidence="3" id="KW-1185">Reference proteome</keyword>
<keyword evidence="1" id="KW-0472">Membrane</keyword>